<reference evidence="2" key="1">
    <citation type="submission" date="2025-08" db="UniProtKB">
        <authorList>
            <consortium name="Ensembl"/>
        </authorList>
    </citation>
    <scope>IDENTIFICATION</scope>
</reference>
<organism evidence="2 3">
    <name type="scientific">Cebus imitator</name>
    <name type="common">Panamanian white-faced capuchin</name>
    <name type="synonym">Cebus capucinus imitator</name>
    <dbReference type="NCBI Taxonomy" id="2715852"/>
    <lineage>
        <taxon>Eukaryota</taxon>
        <taxon>Metazoa</taxon>
        <taxon>Chordata</taxon>
        <taxon>Craniata</taxon>
        <taxon>Vertebrata</taxon>
        <taxon>Euteleostomi</taxon>
        <taxon>Mammalia</taxon>
        <taxon>Eutheria</taxon>
        <taxon>Euarchontoglires</taxon>
        <taxon>Primates</taxon>
        <taxon>Haplorrhini</taxon>
        <taxon>Platyrrhini</taxon>
        <taxon>Cebidae</taxon>
        <taxon>Cebinae</taxon>
        <taxon>Cebus</taxon>
    </lineage>
</organism>
<protein>
    <submittedName>
        <fullName evidence="2">Uncharacterized protein</fullName>
    </submittedName>
</protein>
<dbReference type="Ensembl" id="ENSCCAT00000024902.1">
    <property type="protein sequence ID" value="ENSCCAP00000007527.1"/>
    <property type="gene ID" value="ENSCCAG00000021528.1"/>
</dbReference>
<dbReference type="OMA" id="EHIQPPF"/>
<name>A0A2K5PV68_CEBIM</name>
<feature type="region of interest" description="Disordered" evidence="1">
    <location>
        <begin position="47"/>
        <end position="66"/>
    </location>
</feature>
<reference evidence="2" key="2">
    <citation type="submission" date="2025-09" db="UniProtKB">
        <authorList>
            <consortium name="Ensembl"/>
        </authorList>
    </citation>
    <scope>IDENTIFICATION</scope>
</reference>
<keyword evidence="3" id="KW-1185">Reference proteome</keyword>
<dbReference type="AlphaFoldDB" id="A0A2K5PV68"/>
<evidence type="ECO:0000313" key="3">
    <source>
        <dbReference type="Proteomes" id="UP000233040"/>
    </source>
</evidence>
<proteinExistence type="predicted"/>
<dbReference type="Proteomes" id="UP000233040">
    <property type="component" value="Unassembled WGS sequence"/>
</dbReference>
<evidence type="ECO:0000313" key="2">
    <source>
        <dbReference type="Ensembl" id="ENSCCAP00000007527.1"/>
    </source>
</evidence>
<sequence length="134" mass="15068">MVCEWTQGSREEGMASGAGACVACSWDFLEPASHINILGDSYSNKDELHKGRRPWTNQSNKQKPEVLAAGEKPWGLRYPEGSVLQAERVIFEWEKHIQPPFYSFPVHVRRGHCNLQMQLSQLVAVSSGQQTSLL</sequence>
<dbReference type="GeneTree" id="ENSGT00900000143765"/>
<accession>A0A2K5PV68</accession>
<evidence type="ECO:0000256" key="1">
    <source>
        <dbReference type="SAM" id="MobiDB-lite"/>
    </source>
</evidence>